<name>A0A2A9NZD7_OPHUN</name>
<dbReference type="Proteomes" id="UP000037136">
    <property type="component" value="Unassembled WGS sequence"/>
</dbReference>
<dbReference type="GO" id="GO:0005634">
    <property type="term" value="C:nucleus"/>
    <property type="evidence" value="ECO:0007669"/>
    <property type="project" value="UniProtKB-SubCell"/>
</dbReference>
<keyword evidence="3 10" id="KW-0690">Ribosome biogenesis</keyword>
<dbReference type="HAMAP" id="MF_00039">
    <property type="entry name" value="Adenylate_kinase_AK6"/>
    <property type="match status" value="1"/>
</dbReference>
<comment type="function">
    <text evidence="10">Broad-specificity nucleoside monophosphate (NMP) kinase that catalyzes the reversible transfer of the terminal phosphate group between nucleoside triphosphates and monophosphates. Has also ATPase activity. Involved in the late cytoplasmic maturation steps of the 40S ribosomal particles, specifically 18S rRNA maturation. While NMP activity is not required for ribosome maturation, ATPase activity is. Associates transiently with small ribosomal subunit protein uS11. ATP hydrolysis breaks the interaction with uS11. May temporarily remove uS11 from the ribosome to enable a conformational change of the ribosomal RNA that is needed for the final maturation step of the small ribosomal subunit. Its NMP activity may have a role in nuclear energy homeostasis.</text>
</comment>
<comment type="caution">
    <text evidence="10">Lacks conserved residue(s) required for the propagation of feature annotation.</text>
</comment>
<evidence type="ECO:0000256" key="5">
    <source>
        <dbReference type="ARBA" id="ARBA00022679"/>
    </source>
</evidence>
<evidence type="ECO:0000256" key="7">
    <source>
        <dbReference type="ARBA" id="ARBA00022777"/>
    </source>
</evidence>
<reference evidence="11 12" key="1">
    <citation type="journal article" date="2015" name="BMC Genomics">
        <title>Gene expression during zombie ant biting behavior reflects the complexity underlying fungal parasitic behavioral manipulation.</title>
        <authorList>
            <person name="de Bekker C."/>
            <person name="Ohm R.A."/>
            <person name="Loreto R.G."/>
            <person name="Sebastian A."/>
            <person name="Albert I."/>
            <person name="Merrow M."/>
            <person name="Brachmann A."/>
            <person name="Hughes D.P."/>
        </authorList>
    </citation>
    <scope>NUCLEOTIDE SEQUENCE [LARGE SCALE GENOMIC DNA]</scope>
    <source>
        <strain evidence="11 12">SC16a</strain>
    </source>
</reference>
<evidence type="ECO:0000256" key="6">
    <source>
        <dbReference type="ARBA" id="ARBA00022741"/>
    </source>
</evidence>
<dbReference type="AlphaFoldDB" id="A0A2A9NZD7"/>
<dbReference type="STRING" id="268505.A0A2A9NZD7"/>
<feature type="region of interest" description="LID" evidence="10">
    <location>
        <begin position="109"/>
        <end position="119"/>
    </location>
</feature>
<dbReference type="FunFam" id="3.40.50.300:FF:000372">
    <property type="entry name" value="Adenylate kinase isoenzyme 6 homolog"/>
    <property type="match status" value="1"/>
</dbReference>
<dbReference type="InterPro" id="IPR027417">
    <property type="entry name" value="P-loop_NTPase"/>
</dbReference>
<comment type="similarity">
    <text evidence="10">Belongs to the adenylate kinase family. AK6 subfamily.</text>
</comment>
<comment type="subunit">
    <text evidence="10">Interacts with small ribosomal subunit protein uS11. Not a structural component of 43S pre-ribosomes, but transiently interacts with them by binding to uS11.</text>
</comment>
<keyword evidence="9 10" id="KW-0539">Nucleus</keyword>
<dbReference type="InterPro" id="IPR020618">
    <property type="entry name" value="Adenyl_kinase_AK6"/>
</dbReference>
<dbReference type="Pfam" id="PF13238">
    <property type="entry name" value="AAA_18"/>
    <property type="match status" value="1"/>
</dbReference>
<proteinExistence type="inferred from homology"/>
<dbReference type="GO" id="GO:0005737">
    <property type="term" value="C:cytoplasm"/>
    <property type="evidence" value="ECO:0007669"/>
    <property type="project" value="UniProtKB-SubCell"/>
</dbReference>
<feature type="binding site" evidence="10">
    <location>
        <position position="110"/>
    </location>
    <ligand>
        <name>ATP</name>
        <dbReference type="ChEBI" id="CHEBI:30616"/>
    </ligand>
</feature>
<sequence length="237" mass="26381">MRQSPNIIITGTPGVGKTTHSEILAERTGLRHLSINQIVRDQECHEGWSERYQSWIVDEDKLLDVIEADAEAGGCIIDWHACDLFPHSWIDLVIVLRATSTTLYDRLKARNYTETKLQENLDTELMDVLIEEAQEAFDEETVIELMSNTSDEMDSNNFKRVFTICYPSLHLFASPPPDSCLAKSRETGPSIDPPACLPAPIASAATTPTVALSEGSKGSDRDENISYRGAFIYSRAC</sequence>
<evidence type="ECO:0000256" key="9">
    <source>
        <dbReference type="ARBA" id="ARBA00023242"/>
    </source>
</evidence>
<keyword evidence="7 10" id="KW-0418">Kinase</keyword>
<dbReference type="EC" id="2.7.4.3" evidence="10"/>
<evidence type="ECO:0000313" key="11">
    <source>
        <dbReference type="EMBL" id="PFH54954.1"/>
    </source>
</evidence>
<evidence type="ECO:0000256" key="8">
    <source>
        <dbReference type="ARBA" id="ARBA00022840"/>
    </source>
</evidence>
<dbReference type="PANTHER" id="PTHR12595:SF0">
    <property type="entry name" value="ADENYLATE KINASE ISOENZYME 6"/>
    <property type="match status" value="1"/>
</dbReference>
<feature type="binding site" evidence="10">
    <location>
        <position position="17"/>
    </location>
    <ligand>
        <name>ATP</name>
        <dbReference type="ChEBI" id="CHEBI:30616"/>
    </ligand>
</feature>
<dbReference type="GO" id="GO:0006364">
    <property type="term" value="P:rRNA processing"/>
    <property type="evidence" value="ECO:0007669"/>
    <property type="project" value="UniProtKB-KW"/>
</dbReference>
<keyword evidence="6 10" id="KW-0547">Nucleotide-binding</keyword>
<dbReference type="GO" id="GO:0016887">
    <property type="term" value="F:ATP hydrolysis activity"/>
    <property type="evidence" value="ECO:0007669"/>
    <property type="project" value="UniProtKB-UniRule"/>
</dbReference>
<keyword evidence="5 10" id="KW-0808">Transferase</keyword>
<feature type="binding site" evidence="10">
    <location>
        <position position="16"/>
    </location>
    <ligand>
        <name>ATP</name>
        <dbReference type="ChEBI" id="CHEBI:30616"/>
    </ligand>
</feature>
<dbReference type="GO" id="GO:0042274">
    <property type="term" value="P:ribosomal small subunit biogenesis"/>
    <property type="evidence" value="ECO:0007669"/>
    <property type="project" value="UniProtKB-UniRule"/>
</dbReference>
<comment type="catalytic activity">
    <reaction evidence="10">
        <text>ATP + H2O = ADP + phosphate + H(+)</text>
        <dbReference type="Rhea" id="RHEA:13065"/>
        <dbReference type="ChEBI" id="CHEBI:15377"/>
        <dbReference type="ChEBI" id="CHEBI:15378"/>
        <dbReference type="ChEBI" id="CHEBI:30616"/>
        <dbReference type="ChEBI" id="CHEBI:43474"/>
        <dbReference type="ChEBI" id="CHEBI:456216"/>
    </reaction>
</comment>
<evidence type="ECO:0000256" key="10">
    <source>
        <dbReference type="HAMAP-Rule" id="MF_03173"/>
    </source>
</evidence>
<keyword evidence="2 10" id="KW-0963">Cytoplasm</keyword>
<dbReference type="EMBL" id="LAZP02001474">
    <property type="protein sequence ID" value="PFH54954.1"/>
    <property type="molecule type" value="Genomic_DNA"/>
</dbReference>
<comment type="subcellular location">
    <subcellularLocation>
        <location evidence="10">Cytoplasm</location>
    </subcellularLocation>
    <subcellularLocation>
        <location evidence="10">Nucleus</location>
    </subcellularLocation>
</comment>
<evidence type="ECO:0000313" key="12">
    <source>
        <dbReference type="Proteomes" id="UP000037136"/>
    </source>
</evidence>
<gene>
    <name evidence="11" type="ORF">XA68_11380</name>
</gene>
<accession>A0A2A9NZD7</accession>
<comment type="catalytic activity">
    <reaction evidence="1 10">
        <text>AMP + ATP = 2 ADP</text>
        <dbReference type="Rhea" id="RHEA:12973"/>
        <dbReference type="ChEBI" id="CHEBI:30616"/>
        <dbReference type="ChEBI" id="CHEBI:456215"/>
        <dbReference type="ChEBI" id="CHEBI:456216"/>
        <dbReference type="EC" id="2.7.4.3"/>
    </reaction>
</comment>
<evidence type="ECO:0000256" key="1">
    <source>
        <dbReference type="ARBA" id="ARBA00000582"/>
    </source>
</evidence>
<evidence type="ECO:0000256" key="3">
    <source>
        <dbReference type="ARBA" id="ARBA00022517"/>
    </source>
</evidence>
<comment type="caution">
    <text evidence="11">The sequence shown here is derived from an EMBL/GenBank/DDBJ whole genome shotgun (WGS) entry which is preliminary data.</text>
</comment>
<feature type="binding site" evidence="10">
    <location>
        <position position="18"/>
    </location>
    <ligand>
        <name>ATP</name>
        <dbReference type="ChEBI" id="CHEBI:30616"/>
    </ligand>
</feature>
<evidence type="ECO:0000256" key="2">
    <source>
        <dbReference type="ARBA" id="ARBA00022490"/>
    </source>
</evidence>
<dbReference type="Gene3D" id="3.40.50.300">
    <property type="entry name" value="P-loop containing nucleotide triphosphate hydrolases"/>
    <property type="match status" value="1"/>
</dbReference>
<keyword evidence="4 10" id="KW-0698">rRNA processing</keyword>
<protein>
    <recommendedName>
        <fullName evidence="10">Adenylate kinase isoenzyme 6 homolog</fullName>
        <shortName evidence="10">AK6</shortName>
        <ecNumber evidence="10">2.7.4.3</ecNumber>
    </recommendedName>
    <alternativeName>
        <fullName evidence="10">Dual activity adenylate kinase/ATPase</fullName>
        <shortName evidence="10">AK/ATPase</shortName>
    </alternativeName>
</protein>
<dbReference type="GO" id="GO:0005524">
    <property type="term" value="F:ATP binding"/>
    <property type="evidence" value="ECO:0007669"/>
    <property type="project" value="UniProtKB-KW"/>
</dbReference>
<feature type="binding site" evidence="10">
    <location>
        <position position="14"/>
    </location>
    <ligand>
        <name>ATP</name>
        <dbReference type="ChEBI" id="CHEBI:30616"/>
    </ligand>
</feature>
<dbReference type="PANTHER" id="PTHR12595">
    <property type="entry name" value="POS9-ACTIVATING FACTOR FAP7-RELATED"/>
    <property type="match status" value="1"/>
</dbReference>
<keyword evidence="8 10" id="KW-0067">ATP-binding</keyword>
<dbReference type="OrthoDB" id="10251185at2759"/>
<organism evidence="11 12">
    <name type="scientific">Ophiocordyceps unilateralis</name>
    <name type="common">Zombie-ant fungus</name>
    <name type="synonym">Torrubia unilateralis</name>
    <dbReference type="NCBI Taxonomy" id="268505"/>
    <lineage>
        <taxon>Eukaryota</taxon>
        <taxon>Fungi</taxon>
        <taxon>Dikarya</taxon>
        <taxon>Ascomycota</taxon>
        <taxon>Pezizomycotina</taxon>
        <taxon>Sordariomycetes</taxon>
        <taxon>Hypocreomycetidae</taxon>
        <taxon>Hypocreales</taxon>
        <taxon>Ophiocordycipitaceae</taxon>
        <taxon>Ophiocordyceps</taxon>
    </lineage>
</organism>
<keyword evidence="12" id="KW-1185">Reference proteome</keyword>
<dbReference type="SUPFAM" id="SSF52540">
    <property type="entry name" value="P-loop containing nucleoside triphosphate hydrolases"/>
    <property type="match status" value="1"/>
</dbReference>
<reference evidence="11 12" key="2">
    <citation type="journal article" date="2017" name="Sci. Rep.">
        <title>Ant-infecting Ophiocordyceps genomes reveal a high diversity of potential behavioral manipulation genes and a possible major role for enterotoxins.</title>
        <authorList>
            <person name="de Bekker C."/>
            <person name="Ohm R.A."/>
            <person name="Evans H.C."/>
            <person name="Brachmann A."/>
            <person name="Hughes D.P."/>
        </authorList>
    </citation>
    <scope>NUCLEOTIDE SEQUENCE [LARGE SCALE GENOMIC DNA]</scope>
    <source>
        <strain evidence="11 12">SC16a</strain>
    </source>
</reference>
<feature type="region of interest" description="NMPbind" evidence="10">
    <location>
        <begin position="34"/>
        <end position="57"/>
    </location>
</feature>
<evidence type="ECO:0000256" key="4">
    <source>
        <dbReference type="ARBA" id="ARBA00022552"/>
    </source>
</evidence>
<feature type="binding site" evidence="10">
    <location>
        <position position="19"/>
    </location>
    <ligand>
        <name>ATP</name>
        <dbReference type="ChEBI" id="CHEBI:30616"/>
    </ligand>
</feature>
<dbReference type="GO" id="GO:0004017">
    <property type="term" value="F:AMP kinase activity"/>
    <property type="evidence" value="ECO:0007669"/>
    <property type="project" value="UniProtKB-UniRule"/>
</dbReference>